<dbReference type="AlphaFoldDB" id="A0A2P5DB84"/>
<protein>
    <submittedName>
        <fullName evidence="1">Uncharacterized protein</fullName>
    </submittedName>
</protein>
<proteinExistence type="predicted"/>
<sequence>MDKRNHGLVSRFFGLHVSLHGWLL</sequence>
<dbReference type="EMBL" id="JXTB01000049">
    <property type="protein sequence ID" value="PON70548.1"/>
    <property type="molecule type" value="Genomic_DNA"/>
</dbReference>
<evidence type="ECO:0000313" key="2">
    <source>
        <dbReference type="Proteomes" id="UP000237105"/>
    </source>
</evidence>
<gene>
    <name evidence="1" type="ORF">PanWU01x14_079220</name>
</gene>
<organism evidence="1 2">
    <name type="scientific">Parasponia andersonii</name>
    <name type="common">Sponia andersonii</name>
    <dbReference type="NCBI Taxonomy" id="3476"/>
    <lineage>
        <taxon>Eukaryota</taxon>
        <taxon>Viridiplantae</taxon>
        <taxon>Streptophyta</taxon>
        <taxon>Embryophyta</taxon>
        <taxon>Tracheophyta</taxon>
        <taxon>Spermatophyta</taxon>
        <taxon>Magnoliopsida</taxon>
        <taxon>eudicotyledons</taxon>
        <taxon>Gunneridae</taxon>
        <taxon>Pentapetalae</taxon>
        <taxon>rosids</taxon>
        <taxon>fabids</taxon>
        <taxon>Rosales</taxon>
        <taxon>Cannabaceae</taxon>
        <taxon>Parasponia</taxon>
    </lineage>
</organism>
<accession>A0A2P5DB84</accession>
<comment type="caution">
    <text evidence="1">The sequence shown here is derived from an EMBL/GenBank/DDBJ whole genome shotgun (WGS) entry which is preliminary data.</text>
</comment>
<dbReference type="Proteomes" id="UP000237105">
    <property type="component" value="Unassembled WGS sequence"/>
</dbReference>
<evidence type="ECO:0000313" key="1">
    <source>
        <dbReference type="EMBL" id="PON70548.1"/>
    </source>
</evidence>
<name>A0A2P5DB84_PARAD</name>
<reference evidence="2" key="1">
    <citation type="submission" date="2016-06" db="EMBL/GenBank/DDBJ databases">
        <title>Parallel loss of symbiosis genes in relatives of nitrogen-fixing non-legume Parasponia.</title>
        <authorList>
            <person name="Van Velzen R."/>
            <person name="Holmer R."/>
            <person name="Bu F."/>
            <person name="Rutten L."/>
            <person name="Van Zeijl A."/>
            <person name="Liu W."/>
            <person name="Santuari L."/>
            <person name="Cao Q."/>
            <person name="Sharma T."/>
            <person name="Shen D."/>
            <person name="Roswanjaya Y."/>
            <person name="Wardhani T."/>
            <person name="Kalhor M.S."/>
            <person name="Jansen J."/>
            <person name="Van den Hoogen J."/>
            <person name="Gungor B."/>
            <person name="Hartog M."/>
            <person name="Hontelez J."/>
            <person name="Verver J."/>
            <person name="Yang W.-C."/>
            <person name="Schijlen E."/>
            <person name="Repin R."/>
            <person name="Schilthuizen M."/>
            <person name="Schranz E."/>
            <person name="Heidstra R."/>
            <person name="Miyata K."/>
            <person name="Fedorova E."/>
            <person name="Kohlen W."/>
            <person name="Bisseling T."/>
            <person name="Smit S."/>
            <person name="Geurts R."/>
        </authorList>
    </citation>
    <scope>NUCLEOTIDE SEQUENCE [LARGE SCALE GENOMIC DNA]</scope>
    <source>
        <strain evidence="2">cv. WU1-14</strain>
    </source>
</reference>
<keyword evidence="2" id="KW-1185">Reference proteome</keyword>